<dbReference type="PANTHER" id="PTHR11472">
    <property type="entry name" value="DNA REPAIR DEAD HELICASE RAD3/XP-D SUBFAMILY MEMBER"/>
    <property type="match status" value="1"/>
</dbReference>
<evidence type="ECO:0000256" key="2">
    <source>
        <dbReference type="ARBA" id="ARBA00022801"/>
    </source>
</evidence>
<dbReference type="EMBL" id="LPZR01000004">
    <property type="protein sequence ID" value="KYO57749.1"/>
    <property type="molecule type" value="Genomic_DNA"/>
</dbReference>
<evidence type="ECO:0000313" key="8">
    <source>
        <dbReference type="Proteomes" id="UP000075787"/>
    </source>
</evidence>
<protein>
    <submittedName>
        <fullName evidence="7">Helicase</fullName>
    </submittedName>
</protein>
<dbReference type="InterPro" id="IPR006555">
    <property type="entry name" value="ATP-dep_Helicase_C"/>
</dbReference>
<dbReference type="InterPro" id="IPR027417">
    <property type="entry name" value="P-loop_NTPase"/>
</dbReference>
<dbReference type="GeneID" id="97243544"/>
<keyword evidence="2" id="KW-0378">Hydrolase</keyword>
<sequence>MPAQDDAFRGLDPARTDPLNAPVLVARRGRGYWSARPGETSRALRPDRVATAWHNHQPLVIHKPATARRLGLDPVQLEAFDLLELFAFINPAETPPPTARGLAAALDVELPGADPADEIACIRAIARRLLKVASIKLRLPEPAALLHEAAQAGWIWARPLIQASGAVPPADSWGLKVWGRLPEWQEQPPEGRPTQLGVLPEEAVQRLERLTGAGAEPRPEQRRYAMHASLAFAARHEGQGPALVLAEAGTGTGKTLGYIAPSSLWAEKNGGTVWISTYTKNLQKQIDDELDRLYPDPDEKARRVVVRKGRENYLCLLNYQEAMRRTDTGPDRAGLVLTARWIGATRDGALYGGDFPGWLSELVGRRATLDLTDHRGECIYSACEHYRRCFIERAQRRSRRARIVVANHALVMVQAATGGDDQYGPDRFVFDEGHHLFDAADAAFAVDLSGREGEELRRWIAGRETQRRSRARGLRDRVGDLVAGRPAAEEALAEAMHAARALPAEGWRQRLEDGLPEGPFEVFLARARGTVLARAAGDADAPYGLEAPVAPPAPDFIVAAAELEAALRLLEVPLGRLSEALAGMLDEEADTLEPGDRARIDATARAISRRAAGLVKSWREMLGAVEEGPPAHHVDWLAIDRAFGRDVDVALKRRWIDPMLPFARVFGERARGLLVTSATLTGGRLPARAKATAPEGDGDGDPPATAETRDGLDWRTAFTRSGARHIPGTPQTLSLPSPFDYGASALALVVTDLRRSSADQISAAYRELFLAAEGGALGLFTAVRRLRVVHDRIAAALEEAGVSLYAQHVDPLDTATLVDIFRAEEESCLLGTDAVRDGVDVPGRSLRLLVADRVPWPRPDILHRARRLAFGGSHYDDAIVRLRLRQAFGRLIRAREDRGVFVLLDGALPTRLTTAFPEGVTVERVGIAEAIRRTRAFLHPQAGQDRGRRDGAGLPLPEASGNNRGPAVPGARKPGDRQQDNRRPDDISG</sequence>
<dbReference type="SUPFAM" id="SSF52540">
    <property type="entry name" value="P-loop containing nucleoside triphosphate hydrolases"/>
    <property type="match status" value="1"/>
</dbReference>
<accession>A0A161Q8S0</accession>
<keyword evidence="3" id="KW-0067">ATP-binding</keyword>
<evidence type="ECO:0000256" key="5">
    <source>
        <dbReference type="SAM" id="MobiDB-lite"/>
    </source>
</evidence>
<evidence type="ECO:0000313" key="7">
    <source>
        <dbReference type="EMBL" id="KYO57749.1"/>
    </source>
</evidence>
<dbReference type="OrthoDB" id="9805194at2"/>
<keyword evidence="7" id="KW-0347">Helicase</keyword>
<comment type="similarity">
    <text evidence="4">Belongs to the helicase family. DinG subfamily.</text>
</comment>
<dbReference type="InterPro" id="IPR014013">
    <property type="entry name" value="Helic_SF1/SF2_ATP-bd_DinG/Rad3"/>
</dbReference>
<evidence type="ECO:0000256" key="3">
    <source>
        <dbReference type="ARBA" id="ARBA00022840"/>
    </source>
</evidence>
<feature type="region of interest" description="Disordered" evidence="5">
    <location>
        <begin position="687"/>
        <end position="711"/>
    </location>
</feature>
<dbReference type="GO" id="GO:0016818">
    <property type="term" value="F:hydrolase activity, acting on acid anhydrides, in phosphorus-containing anhydrides"/>
    <property type="evidence" value="ECO:0007669"/>
    <property type="project" value="InterPro"/>
</dbReference>
<dbReference type="Pfam" id="PF13307">
    <property type="entry name" value="Helicase_C_2"/>
    <property type="match status" value="1"/>
</dbReference>
<dbReference type="Proteomes" id="UP000075787">
    <property type="component" value="Unassembled WGS sequence"/>
</dbReference>
<dbReference type="SMART" id="SM00491">
    <property type="entry name" value="HELICc2"/>
    <property type="match status" value="1"/>
</dbReference>
<dbReference type="GO" id="GO:0006139">
    <property type="term" value="P:nucleobase-containing compound metabolic process"/>
    <property type="evidence" value="ECO:0007669"/>
    <property type="project" value="InterPro"/>
</dbReference>
<evidence type="ECO:0000256" key="1">
    <source>
        <dbReference type="ARBA" id="ARBA00022741"/>
    </source>
</evidence>
<dbReference type="PROSITE" id="PS51193">
    <property type="entry name" value="HELICASE_ATP_BIND_2"/>
    <property type="match status" value="1"/>
</dbReference>
<dbReference type="PANTHER" id="PTHR11472:SF34">
    <property type="entry name" value="REGULATOR OF TELOMERE ELONGATION HELICASE 1"/>
    <property type="match status" value="1"/>
</dbReference>
<evidence type="ECO:0000256" key="4">
    <source>
        <dbReference type="ARBA" id="ARBA00038058"/>
    </source>
</evidence>
<dbReference type="RefSeq" id="WP_062761211.1">
    <property type="nucleotide sequence ID" value="NZ_CP121045.1"/>
</dbReference>
<dbReference type="InterPro" id="IPR045028">
    <property type="entry name" value="DinG/Rad3-like"/>
</dbReference>
<comment type="caution">
    <text evidence="7">The sequence shown here is derived from an EMBL/GenBank/DDBJ whole genome shotgun (WGS) entry which is preliminary data.</text>
</comment>
<dbReference type="AlphaFoldDB" id="A0A161Q8S0"/>
<dbReference type="GO" id="GO:0003676">
    <property type="term" value="F:nucleic acid binding"/>
    <property type="evidence" value="ECO:0007669"/>
    <property type="project" value="InterPro"/>
</dbReference>
<organism evidence="7 8">
    <name type="scientific">Tistrella mobilis</name>
    <dbReference type="NCBI Taxonomy" id="171437"/>
    <lineage>
        <taxon>Bacteria</taxon>
        <taxon>Pseudomonadati</taxon>
        <taxon>Pseudomonadota</taxon>
        <taxon>Alphaproteobacteria</taxon>
        <taxon>Geminicoccales</taxon>
        <taxon>Geminicoccaceae</taxon>
        <taxon>Tistrella</taxon>
    </lineage>
</organism>
<keyword evidence="1" id="KW-0547">Nucleotide-binding</keyword>
<feature type="compositionally biased region" description="Basic and acidic residues" evidence="5">
    <location>
        <begin position="973"/>
        <end position="989"/>
    </location>
</feature>
<feature type="domain" description="Helicase ATP-binding" evidence="6">
    <location>
        <begin position="207"/>
        <end position="481"/>
    </location>
</feature>
<dbReference type="GO" id="GO:0005524">
    <property type="term" value="F:ATP binding"/>
    <property type="evidence" value="ECO:0007669"/>
    <property type="project" value="UniProtKB-KW"/>
</dbReference>
<reference evidence="7 8" key="1">
    <citation type="submission" date="2015-12" db="EMBL/GenBank/DDBJ databases">
        <title>Genome sequence of Tistrella mobilis MCCC 1A02139.</title>
        <authorList>
            <person name="Lu L."/>
            <person name="Lai Q."/>
            <person name="Shao Z."/>
            <person name="Qian P."/>
        </authorList>
    </citation>
    <scope>NUCLEOTIDE SEQUENCE [LARGE SCALE GENOMIC DNA]</scope>
    <source>
        <strain evidence="7 8">MCCC 1A02139</strain>
    </source>
</reference>
<feature type="region of interest" description="Disordered" evidence="5">
    <location>
        <begin position="938"/>
        <end position="989"/>
    </location>
</feature>
<name>A0A161Q8S0_9PROT</name>
<proteinExistence type="inferred from homology"/>
<dbReference type="GO" id="GO:0003678">
    <property type="term" value="F:DNA helicase activity"/>
    <property type="evidence" value="ECO:0007669"/>
    <property type="project" value="TreeGrafter"/>
</dbReference>
<gene>
    <name evidence="7" type="ORF">AUP44_18855</name>
</gene>
<dbReference type="Gene3D" id="3.40.50.300">
    <property type="entry name" value="P-loop containing nucleotide triphosphate hydrolases"/>
    <property type="match status" value="2"/>
</dbReference>
<evidence type="ECO:0000259" key="6">
    <source>
        <dbReference type="PROSITE" id="PS51193"/>
    </source>
</evidence>